<feature type="transmembrane region" description="Helical" evidence="1">
    <location>
        <begin position="179"/>
        <end position="206"/>
    </location>
</feature>
<accession>A0A1Y4DJS8</accession>
<feature type="transmembrane region" description="Helical" evidence="1">
    <location>
        <begin position="354"/>
        <end position="373"/>
    </location>
</feature>
<feature type="transmembrane region" description="Helical" evidence="1">
    <location>
        <begin position="92"/>
        <end position="112"/>
    </location>
</feature>
<feature type="transmembrane region" description="Helical" evidence="1">
    <location>
        <begin position="279"/>
        <end position="296"/>
    </location>
</feature>
<feature type="transmembrane region" description="Helical" evidence="1">
    <location>
        <begin position="218"/>
        <end position="238"/>
    </location>
</feature>
<evidence type="ECO:0000259" key="2">
    <source>
        <dbReference type="Pfam" id="PF13231"/>
    </source>
</evidence>
<organism evidence="3 4">
    <name type="scientific">Candidatus Avelusimicrobium gallicola</name>
    <dbReference type="NCBI Taxonomy" id="2562704"/>
    <lineage>
        <taxon>Bacteria</taxon>
        <taxon>Pseudomonadati</taxon>
        <taxon>Elusimicrobiota</taxon>
        <taxon>Elusimicrobia</taxon>
        <taxon>Elusimicrobiales</taxon>
        <taxon>Elusimicrobiaceae</taxon>
        <taxon>Candidatus Avelusimicrobium</taxon>
    </lineage>
</organism>
<keyword evidence="1" id="KW-0472">Membrane</keyword>
<dbReference type="EMBL" id="NFJD01000003">
    <property type="protein sequence ID" value="OUO56590.1"/>
    <property type="molecule type" value="Genomic_DNA"/>
</dbReference>
<keyword evidence="4" id="KW-1185">Reference proteome</keyword>
<feature type="transmembrane region" description="Helical" evidence="1">
    <location>
        <begin position="331"/>
        <end position="348"/>
    </location>
</feature>
<name>A0A1Y4DJS8_9BACT</name>
<keyword evidence="1" id="KW-1133">Transmembrane helix</keyword>
<evidence type="ECO:0000313" key="4">
    <source>
        <dbReference type="Proteomes" id="UP000196368"/>
    </source>
</evidence>
<protein>
    <recommendedName>
        <fullName evidence="2">Glycosyltransferase RgtA/B/C/D-like domain-containing protein</fullName>
    </recommendedName>
</protein>
<sequence>MPDKTVKKYLSLHLPSVLLLLLLMLLGGLYSVWLGIDVNFDLLNYHLYNPYALLNGKIGQDVFAAGVHSALNPLPDVYLYGLFSAFFNSPKWIGFFMGLPYGVLIWLVYRLARDVFSRTQYPKTYAAVAAFIGCSAAGIMSQVGTSTNEIPLAVFHILAFWLLLRAVQQPQKTYGVYMAALLSGATAGLKLTGASCCVALTAVLLVYLTRFKKPGKVFMLYALCGILGFLLTNGYFMWQNFTLYGNPVFPYYNTVFHSPYFDNVNVTETRFFPTTWAQWLFYPFFWAFAPGTYVSEAPVQDSRLALFLAALAGWGILIAKNKLGGVKKEAAVSVAVYSGVGYVVWLVQFSILRYAAVLEALCGLVVVGVCAAIHKTRWGGYAALLCVGISMWGYQAPDWHHEMFLEQAVIFDKKPKIEDNSLVFFMHLPSSYLAPLLNPKAVYMGGFLSKPEEYPEQFRRQAAQRNNISAQYYRFRFEELQRDKIARHQGPIYIVSVDWPMIVNPATLARFGLKGKREDCQRFVTNFTVYSKDLAICRVQKIDE</sequence>
<comment type="caution">
    <text evidence="3">The sequence shown here is derived from an EMBL/GenBank/DDBJ whole genome shotgun (WGS) entry which is preliminary data.</text>
</comment>
<feature type="transmembrane region" description="Helical" evidence="1">
    <location>
        <begin position="302"/>
        <end position="319"/>
    </location>
</feature>
<feature type="domain" description="Glycosyltransferase RgtA/B/C/D-like" evidence="2">
    <location>
        <begin position="78"/>
        <end position="222"/>
    </location>
</feature>
<feature type="transmembrane region" description="Helical" evidence="1">
    <location>
        <begin position="150"/>
        <end position="167"/>
    </location>
</feature>
<proteinExistence type="predicted"/>
<dbReference type="InterPro" id="IPR038731">
    <property type="entry name" value="RgtA/B/C-like"/>
</dbReference>
<keyword evidence="1" id="KW-0812">Transmembrane</keyword>
<feature type="transmembrane region" description="Helical" evidence="1">
    <location>
        <begin position="378"/>
        <end position="394"/>
    </location>
</feature>
<gene>
    <name evidence="3" type="ORF">B5F75_05200</name>
</gene>
<dbReference type="AlphaFoldDB" id="A0A1Y4DJS8"/>
<dbReference type="Proteomes" id="UP000196368">
    <property type="component" value="Unassembled WGS sequence"/>
</dbReference>
<feature type="transmembrane region" description="Helical" evidence="1">
    <location>
        <begin position="12"/>
        <end position="36"/>
    </location>
</feature>
<reference evidence="4" key="1">
    <citation type="submission" date="2017-04" db="EMBL/GenBank/DDBJ databases">
        <title>Function of individual gut microbiota members based on whole genome sequencing of pure cultures obtained from chicken caecum.</title>
        <authorList>
            <person name="Medvecky M."/>
            <person name="Cejkova D."/>
            <person name="Polansky O."/>
            <person name="Karasova D."/>
            <person name="Kubasova T."/>
            <person name="Cizek A."/>
            <person name="Rychlik I."/>
        </authorList>
    </citation>
    <scope>NUCLEOTIDE SEQUENCE [LARGE SCALE GENOMIC DNA]</scope>
    <source>
        <strain evidence="4">An273</strain>
    </source>
</reference>
<evidence type="ECO:0000256" key="1">
    <source>
        <dbReference type="SAM" id="Phobius"/>
    </source>
</evidence>
<dbReference type="Pfam" id="PF13231">
    <property type="entry name" value="PMT_2"/>
    <property type="match status" value="1"/>
</dbReference>
<evidence type="ECO:0000313" key="3">
    <source>
        <dbReference type="EMBL" id="OUO56590.1"/>
    </source>
</evidence>
<feature type="transmembrane region" description="Helical" evidence="1">
    <location>
        <begin position="124"/>
        <end position="144"/>
    </location>
</feature>